<sequence>MNLIIFTHPTFIGSQSMPRYARMLAEGMSARGHRVECWTAKAFFYNWPVPCSLKKWMGYLDQFILFPIIVKKRLKSCDDTTLFVFADQALGPWIPLVAHRKHVIHCHDFLAQRSASGELKENPVGWTGRLYQAYIRKGYRQGCNFISISEKTRQDLHRFLKRQPAISEVVYNGLNQTFSPGNPQQIRNLLSDKLGINLHNGYLLHVGGNQFYKNRLGVLEIYKAWRSNSNKQLPLLMIGSSPSARLIKFCEQSGYNHEIHFLEKIGDPDLRLAYQGASVFLFPSLAEGFGWPIAEAMASGCPVVTTNEAPMTEVAGDAGYLIPRMPNNLSVINHWAKTCAVVLNQICSQNKDQRDEEVNKGLENAKRFDPIICLERIEQIYLNIVNQKK</sequence>
<reference evidence="5" key="2">
    <citation type="journal article" date="2017" name="Genome Announc.">
        <title>Draft genome sequence of Paludibacter jiangxiensis NM7(T), a propionate-producing fermentative bacterium.</title>
        <authorList>
            <person name="Qiu Y.-L."/>
            <person name="Tourlousse D.M."/>
            <person name="Matsuura N."/>
            <person name="Ohashi A."/>
            <person name="Sekiguchi Y."/>
        </authorList>
    </citation>
    <scope>NUCLEOTIDE SEQUENCE [LARGE SCALE GENOMIC DNA]</scope>
    <source>
        <strain evidence="5">NM7</strain>
    </source>
</reference>
<gene>
    <name evidence="4" type="ORF">PJIAN_3572</name>
</gene>
<dbReference type="EMBL" id="BDCR01000003">
    <property type="protein sequence ID" value="GAT63255.1"/>
    <property type="molecule type" value="Genomic_DNA"/>
</dbReference>
<keyword evidence="1 4" id="KW-0808">Transferase</keyword>
<evidence type="ECO:0000256" key="1">
    <source>
        <dbReference type="ARBA" id="ARBA00022679"/>
    </source>
</evidence>
<dbReference type="Proteomes" id="UP000076586">
    <property type="component" value="Unassembled WGS sequence"/>
</dbReference>
<dbReference type="GO" id="GO:0016757">
    <property type="term" value="F:glycosyltransferase activity"/>
    <property type="evidence" value="ECO:0007669"/>
    <property type="project" value="InterPro"/>
</dbReference>
<name>A0A161LER8_9BACT</name>
<dbReference type="OrthoDB" id="9801609at2"/>
<reference evidence="5" key="1">
    <citation type="submission" date="2016-04" db="EMBL/GenBank/DDBJ databases">
        <title>Draft genome sequence of Paludibacter jiangxiensis strain NM7.</title>
        <authorList>
            <person name="Qiu Y."/>
            <person name="Matsuura N."/>
            <person name="Ohashi A."/>
            <person name="Tourlousse M.D."/>
            <person name="Sekiguchi Y."/>
        </authorList>
    </citation>
    <scope>NUCLEOTIDE SEQUENCE [LARGE SCALE GENOMIC DNA]</scope>
    <source>
        <strain evidence="5">NM7</strain>
    </source>
</reference>
<evidence type="ECO:0000259" key="2">
    <source>
        <dbReference type="Pfam" id="PF00534"/>
    </source>
</evidence>
<dbReference type="RefSeq" id="WP_068704255.1">
    <property type="nucleotide sequence ID" value="NZ_BDCR01000003.1"/>
</dbReference>
<evidence type="ECO:0000259" key="3">
    <source>
        <dbReference type="Pfam" id="PF13439"/>
    </source>
</evidence>
<evidence type="ECO:0000313" key="5">
    <source>
        <dbReference type="Proteomes" id="UP000076586"/>
    </source>
</evidence>
<feature type="domain" description="Glycosyltransferase subfamily 4-like N-terminal" evidence="3">
    <location>
        <begin position="19"/>
        <end position="175"/>
    </location>
</feature>
<dbReference type="GO" id="GO:0009103">
    <property type="term" value="P:lipopolysaccharide biosynthetic process"/>
    <property type="evidence" value="ECO:0007669"/>
    <property type="project" value="TreeGrafter"/>
</dbReference>
<keyword evidence="5" id="KW-1185">Reference proteome</keyword>
<dbReference type="PANTHER" id="PTHR46401:SF2">
    <property type="entry name" value="GLYCOSYLTRANSFERASE WBBK-RELATED"/>
    <property type="match status" value="1"/>
</dbReference>
<dbReference type="Gene3D" id="3.40.50.2000">
    <property type="entry name" value="Glycogen Phosphorylase B"/>
    <property type="match status" value="2"/>
</dbReference>
<dbReference type="InterPro" id="IPR001296">
    <property type="entry name" value="Glyco_trans_1"/>
</dbReference>
<dbReference type="Pfam" id="PF00534">
    <property type="entry name" value="Glycos_transf_1"/>
    <property type="match status" value="1"/>
</dbReference>
<accession>A0A161LER8</accession>
<dbReference type="STRING" id="681398.PJIAN_3572"/>
<dbReference type="AlphaFoldDB" id="A0A161LER8"/>
<dbReference type="Pfam" id="PF13439">
    <property type="entry name" value="Glyco_transf_4"/>
    <property type="match status" value="1"/>
</dbReference>
<dbReference type="InterPro" id="IPR028098">
    <property type="entry name" value="Glyco_trans_4-like_N"/>
</dbReference>
<protein>
    <submittedName>
        <fullName evidence="4">Glycosyltransferase</fullName>
    </submittedName>
</protein>
<comment type="caution">
    <text evidence="4">The sequence shown here is derived from an EMBL/GenBank/DDBJ whole genome shotgun (WGS) entry which is preliminary data.</text>
</comment>
<feature type="domain" description="Glycosyl transferase family 1" evidence="2">
    <location>
        <begin position="191"/>
        <end position="323"/>
    </location>
</feature>
<evidence type="ECO:0000313" key="4">
    <source>
        <dbReference type="EMBL" id="GAT63255.1"/>
    </source>
</evidence>
<organism evidence="4 5">
    <name type="scientific">Paludibacter jiangxiensis</name>
    <dbReference type="NCBI Taxonomy" id="681398"/>
    <lineage>
        <taxon>Bacteria</taxon>
        <taxon>Pseudomonadati</taxon>
        <taxon>Bacteroidota</taxon>
        <taxon>Bacteroidia</taxon>
        <taxon>Bacteroidales</taxon>
        <taxon>Paludibacteraceae</taxon>
        <taxon>Paludibacter</taxon>
    </lineage>
</organism>
<dbReference type="SUPFAM" id="SSF53756">
    <property type="entry name" value="UDP-Glycosyltransferase/glycogen phosphorylase"/>
    <property type="match status" value="1"/>
</dbReference>
<dbReference type="CDD" id="cd03809">
    <property type="entry name" value="GT4_MtfB-like"/>
    <property type="match status" value="1"/>
</dbReference>
<proteinExistence type="predicted"/>
<dbReference type="PANTHER" id="PTHR46401">
    <property type="entry name" value="GLYCOSYLTRANSFERASE WBBK-RELATED"/>
    <property type="match status" value="1"/>
</dbReference>